<dbReference type="AlphaFoldDB" id="A0A1I4VY14"/>
<dbReference type="Proteomes" id="UP000199149">
    <property type="component" value="Unassembled WGS sequence"/>
</dbReference>
<dbReference type="RefSeq" id="WP_092907835.1">
    <property type="nucleotide sequence ID" value="NZ_FOUZ01000006.1"/>
</dbReference>
<keyword evidence="2" id="KW-1185">Reference proteome</keyword>
<reference evidence="2" key="1">
    <citation type="submission" date="2016-10" db="EMBL/GenBank/DDBJ databases">
        <authorList>
            <person name="Varghese N."/>
            <person name="Submissions S."/>
        </authorList>
    </citation>
    <scope>NUCLEOTIDE SEQUENCE [LARGE SCALE GENOMIC DNA]</scope>
    <source>
        <strain evidence="2">XJ109</strain>
    </source>
</reference>
<dbReference type="STRING" id="684065.SAMN05421738_10645"/>
<gene>
    <name evidence="1" type="ORF">SAMN05421738_10645</name>
</gene>
<accession>A0A1I4VY14</accession>
<evidence type="ECO:0000313" key="1">
    <source>
        <dbReference type="EMBL" id="SFN06178.1"/>
    </source>
</evidence>
<dbReference type="OrthoDB" id="1449193at2"/>
<protein>
    <submittedName>
        <fullName evidence="1">Uncharacterized protein</fullName>
    </submittedName>
</protein>
<organism evidence="1 2">
    <name type="scientific">Algoriella xinjiangensis</name>
    <dbReference type="NCBI Taxonomy" id="684065"/>
    <lineage>
        <taxon>Bacteria</taxon>
        <taxon>Pseudomonadati</taxon>
        <taxon>Bacteroidota</taxon>
        <taxon>Flavobacteriia</taxon>
        <taxon>Flavobacteriales</taxon>
        <taxon>Weeksellaceae</taxon>
        <taxon>Algoriella</taxon>
    </lineage>
</organism>
<sequence>MSEQQLTKEVTYKGNTKTFTVEIEQLPPFNPETMDKEKYDETLTVLAALARKKLENQKMEWVFNIEKALQEEEQ</sequence>
<name>A0A1I4VY14_9FLAO</name>
<proteinExistence type="predicted"/>
<dbReference type="EMBL" id="FOUZ01000006">
    <property type="protein sequence ID" value="SFN06178.1"/>
    <property type="molecule type" value="Genomic_DNA"/>
</dbReference>
<evidence type="ECO:0000313" key="2">
    <source>
        <dbReference type="Proteomes" id="UP000199149"/>
    </source>
</evidence>